<evidence type="ECO:0000256" key="4">
    <source>
        <dbReference type="SAM" id="Coils"/>
    </source>
</evidence>
<dbReference type="Gene3D" id="2.60.34.10">
    <property type="entry name" value="Substrate Binding Domain Of DNAk, Chain A, domain 1"/>
    <property type="match status" value="1"/>
</dbReference>
<keyword evidence="2" id="KW-0547">Nucleotide-binding</keyword>
<feature type="coiled-coil region" evidence="4">
    <location>
        <begin position="188"/>
        <end position="215"/>
    </location>
</feature>
<dbReference type="InterPro" id="IPR029048">
    <property type="entry name" value="HSP70_C_sf"/>
</dbReference>
<dbReference type="EMBL" id="GDID01005347">
    <property type="protein sequence ID" value="JAP91259.1"/>
    <property type="molecule type" value="Transcribed_RNA"/>
</dbReference>
<evidence type="ECO:0000313" key="5">
    <source>
        <dbReference type="EMBL" id="JAP91259.1"/>
    </source>
</evidence>
<proteinExistence type="inferred from homology"/>
<dbReference type="SUPFAM" id="SSF100920">
    <property type="entry name" value="Heat shock protein 70kD (HSP70), peptide-binding domain"/>
    <property type="match status" value="1"/>
</dbReference>
<dbReference type="GO" id="GO:0005524">
    <property type="term" value="F:ATP binding"/>
    <property type="evidence" value="ECO:0007669"/>
    <property type="project" value="UniProtKB-KW"/>
</dbReference>
<protein>
    <submittedName>
        <fullName evidence="5">Bip</fullName>
    </submittedName>
</protein>
<dbReference type="InterPro" id="IPR029047">
    <property type="entry name" value="HSP70_peptide-bd_sf"/>
</dbReference>
<feature type="non-terminal residue" evidence="5">
    <location>
        <position position="274"/>
    </location>
</feature>
<sequence length="274" mass="31616">QEFQKQKNLLKDYFDKEPNQEIHPDEAVGVGAAIQAAALNQKLDQELLLIDVTPLTLGVETVGGLMTPIIERNSFIPTRQTKTFSTMSDFQQYVNISIYEGERALVQDNNLLGQFQLTNLPEKPRGQVQIDVSFEIDMNGILVVKASEKTSGIENEIVITNDRNRLSEEDIQKLIHEAKEHKYDDLKQRELELSKNSLRETIMSLEDLLDEQKEDNIIRLVGERDKDQIEEMISLANEWLDEIDDTEDIQNKFLEVSAFCKNIKMQYNTRQKEE</sequence>
<evidence type="ECO:0000256" key="1">
    <source>
        <dbReference type="ARBA" id="ARBA00007381"/>
    </source>
</evidence>
<dbReference type="GO" id="GO:0140662">
    <property type="term" value="F:ATP-dependent protein folding chaperone"/>
    <property type="evidence" value="ECO:0007669"/>
    <property type="project" value="InterPro"/>
</dbReference>
<dbReference type="AlphaFoldDB" id="A0A146K6W7"/>
<dbReference type="FunFam" id="2.60.34.10:FF:000023">
    <property type="entry name" value="70 kDa heat shock cognate protein"/>
    <property type="match status" value="1"/>
</dbReference>
<reference evidence="5" key="1">
    <citation type="submission" date="2015-07" db="EMBL/GenBank/DDBJ databases">
        <title>Adaptation to a free-living lifestyle via gene acquisitions in the diplomonad Trepomonas sp. PC1.</title>
        <authorList>
            <person name="Xu F."/>
            <person name="Jerlstrom-Hultqvist J."/>
            <person name="Kolisko M."/>
            <person name="Simpson A.G.B."/>
            <person name="Roger A.J."/>
            <person name="Svard S.G."/>
            <person name="Andersson J.O."/>
        </authorList>
    </citation>
    <scope>NUCLEOTIDE SEQUENCE</scope>
    <source>
        <strain evidence="5">PC1</strain>
    </source>
</reference>
<dbReference type="PRINTS" id="PR00301">
    <property type="entry name" value="HEATSHOCK70"/>
</dbReference>
<gene>
    <name evidence="5" type="ORF">TPC1_17180</name>
</gene>
<dbReference type="Gene3D" id="3.30.420.40">
    <property type="match status" value="2"/>
</dbReference>
<dbReference type="Pfam" id="PF00012">
    <property type="entry name" value="HSP70"/>
    <property type="match status" value="1"/>
</dbReference>
<evidence type="ECO:0000256" key="3">
    <source>
        <dbReference type="ARBA" id="ARBA00022840"/>
    </source>
</evidence>
<organism evidence="5">
    <name type="scientific">Trepomonas sp. PC1</name>
    <dbReference type="NCBI Taxonomy" id="1076344"/>
    <lineage>
        <taxon>Eukaryota</taxon>
        <taxon>Metamonada</taxon>
        <taxon>Diplomonadida</taxon>
        <taxon>Hexamitidae</taxon>
        <taxon>Hexamitinae</taxon>
        <taxon>Trepomonas</taxon>
    </lineage>
</organism>
<evidence type="ECO:0000256" key="2">
    <source>
        <dbReference type="ARBA" id="ARBA00022741"/>
    </source>
</evidence>
<keyword evidence="3" id="KW-0067">ATP-binding</keyword>
<keyword evidence="4" id="KW-0175">Coiled coil</keyword>
<dbReference type="Gene3D" id="1.20.1270.10">
    <property type="match status" value="1"/>
</dbReference>
<dbReference type="SUPFAM" id="SSF100934">
    <property type="entry name" value="Heat shock protein 70kD (HSP70), C-terminal subdomain"/>
    <property type="match status" value="1"/>
</dbReference>
<dbReference type="InterPro" id="IPR013126">
    <property type="entry name" value="Hsp_70_fam"/>
</dbReference>
<feature type="non-terminal residue" evidence="5">
    <location>
        <position position="1"/>
    </location>
</feature>
<dbReference type="PANTHER" id="PTHR19375">
    <property type="entry name" value="HEAT SHOCK PROTEIN 70KDA"/>
    <property type="match status" value="1"/>
</dbReference>
<name>A0A146K6W7_9EUKA</name>
<accession>A0A146K6W7</accession>
<comment type="similarity">
    <text evidence="1">Belongs to the heat shock protein 70 family.</text>
</comment>